<dbReference type="RefSeq" id="WP_007082411.1">
    <property type="nucleotide sequence ID" value="NZ_AJXU01000064.1"/>
</dbReference>
<protein>
    <submittedName>
        <fullName evidence="2">Uncharacterized protein</fullName>
    </submittedName>
</protein>
<dbReference type="STRING" id="1163408.UU9_13920"/>
<comment type="caution">
    <text evidence="2">The sequence shown here is derived from an EMBL/GenBank/DDBJ whole genome shotgun (WGS) entry which is preliminary data.</text>
</comment>
<feature type="region of interest" description="Disordered" evidence="1">
    <location>
        <begin position="1"/>
        <end position="31"/>
    </location>
</feature>
<evidence type="ECO:0000256" key="1">
    <source>
        <dbReference type="SAM" id="MobiDB-lite"/>
    </source>
</evidence>
<reference evidence="2 3" key="1">
    <citation type="journal article" date="2012" name="J. Bacteriol.">
        <title>Genome sequences for six rhodanobacter strains, isolated from soils and the terrestrial subsurface, with variable denitrification capabilities.</title>
        <authorList>
            <person name="Kostka J.E."/>
            <person name="Green S.J."/>
            <person name="Rishishwar L."/>
            <person name="Prakash O."/>
            <person name="Katz L.S."/>
            <person name="Marino-Ramirez L."/>
            <person name="Jordan I.K."/>
            <person name="Munk C."/>
            <person name="Ivanova N."/>
            <person name="Mikhailova N."/>
            <person name="Watson D.B."/>
            <person name="Brown S.D."/>
            <person name="Palumbo A.V."/>
            <person name="Brooks S.C."/>
        </authorList>
    </citation>
    <scope>NUCLEOTIDE SEQUENCE [LARGE SCALE GENOMIC DNA]</scope>
    <source>
        <strain evidence="3">Jip2T</strain>
    </source>
</reference>
<dbReference type="EMBL" id="AJXU01000064">
    <property type="protein sequence ID" value="EIL88053.1"/>
    <property type="molecule type" value="Genomic_DNA"/>
</dbReference>
<accession>I4VLG2</accession>
<dbReference type="Proteomes" id="UP000004210">
    <property type="component" value="Unassembled WGS sequence"/>
</dbReference>
<name>I4VLG2_9GAMM</name>
<keyword evidence="3" id="KW-1185">Reference proteome</keyword>
<evidence type="ECO:0000313" key="3">
    <source>
        <dbReference type="Proteomes" id="UP000004210"/>
    </source>
</evidence>
<sequence>MIEHTQHHPLSPRQIDLAGQVHRPHPVDRQGTRHPVLAFLPHPKDFHRRLPQHVRHMRLAH</sequence>
<gene>
    <name evidence="2" type="ORF">UU9_13920</name>
</gene>
<evidence type="ECO:0000313" key="2">
    <source>
        <dbReference type="EMBL" id="EIL88053.1"/>
    </source>
</evidence>
<organism evidence="2 3">
    <name type="scientific">Rhodanobacter fulvus Jip2</name>
    <dbReference type="NCBI Taxonomy" id="1163408"/>
    <lineage>
        <taxon>Bacteria</taxon>
        <taxon>Pseudomonadati</taxon>
        <taxon>Pseudomonadota</taxon>
        <taxon>Gammaproteobacteria</taxon>
        <taxon>Lysobacterales</taxon>
        <taxon>Rhodanobacteraceae</taxon>
        <taxon>Rhodanobacter</taxon>
    </lineage>
</organism>
<dbReference type="AlphaFoldDB" id="I4VLG2"/>
<proteinExistence type="predicted"/>